<dbReference type="AlphaFoldDB" id="A0AAU6WK16"/>
<organism evidence="1 2">
    <name type="scientific">Chryseobacterium endophyticum</name>
    <dbReference type="NCBI Taxonomy" id="1854762"/>
    <lineage>
        <taxon>Bacteria</taxon>
        <taxon>Pseudomonadati</taxon>
        <taxon>Bacteroidota</taxon>
        <taxon>Flavobacteriia</taxon>
        <taxon>Flavobacteriales</taxon>
        <taxon>Weeksellaceae</taxon>
        <taxon>Chryseobacterium group</taxon>
        <taxon>Chryseobacterium</taxon>
    </lineage>
</organism>
<dbReference type="EMBL" id="CP154834">
    <property type="protein sequence ID" value="XAO73307.1"/>
    <property type="molecule type" value="Genomic_DNA"/>
</dbReference>
<reference evidence="1 2" key="1">
    <citation type="submission" date="2024-04" db="EMBL/GenBank/DDBJ databases">
        <title>Genome sequencing and assembly of rice foliar adapted Chryseobacterium endophyticum OsEnb-ALM-A6.</title>
        <authorList>
            <person name="Kumar S."/>
            <person name="Javed M."/>
            <person name="Chouhan V."/>
            <person name="Charishma K."/>
            <person name="Patel A."/>
            <person name="Kumar M."/>
            <person name="Sahu K.P."/>
            <person name="Kumar A."/>
        </authorList>
    </citation>
    <scope>NUCLEOTIDE SEQUENCE [LARGE SCALE GENOMIC DNA]</scope>
    <source>
        <strain evidence="1 2">OsEnb-ALM-A6</strain>
    </source>
</reference>
<evidence type="ECO:0008006" key="3">
    <source>
        <dbReference type="Google" id="ProtNLM"/>
    </source>
</evidence>
<dbReference type="RefSeq" id="WP_345765830.1">
    <property type="nucleotide sequence ID" value="NZ_CP154834.1"/>
</dbReference>
<dbReference type="Proteomes" id="UP001463665">
    <property type="component" value="Chromosome"/>
</dbReference>
<keyword evidence="2" id="KW-1185">Reference proteome</keyword>
<evidence type="ECO:0000313" key="2">
    <source>
        <dbReference type="Proteomes" id="UP001463665"/>
    </source>
</evidence>
<sequence>MKNQNLINGKKLNKKQLKLVTGGLRQCIDPFTGQCEVYGRQCAEFECRYVIEP</sequence>
<gene>
    <name evidence="1" type="ORF">AAFP95_16265</name>
</gene>
<evidence type="ECO:0000313" key="1">
    <source>
        <dbReference type="EMBL" id="XAO73307.1"/>
    </source>
</evidence>
<proteinExistence type="predicted"/>
<accession>A0AAU6WK16</accession>
<name>A0AAU6WK16_9FLAO</name>
<protein>
    <recommendedName>
        <fullName evidence="3">Bacteriocin</fullName>
    </recommendedName>
</protein>